<dbReference type="RefSeq" id="WP_376880317.1">
    <property type="nucleotide sequence ID" value="NZ_JBHUHP010000030.1"/>
</dbReference>
<accession>A0ABW4XGY9</accession>
<reference evidence="3" key="1">
    <citation type="journal article" date="2019" name="Int. J. Syst. Evol. Microbiol.">
        <title>The Global Catalogue of Microorganisms (GCM) 10K type strain sequencing project: providing services to taxonomists for standard genome sequencing and annotation.</title>
        <authorList>
            <consortium name="The Broad Institute Genomics Platform"/>
            <consortium name="The Broad Institute Genome Sequencing Center for Infectious Disease"/>
            <person name="Wu L."/>
            <person name="Ma J."/>
        </authorList>
    </citation>
    <scope>NUCLEOTIDE SEQUENCE [LARGE SCALE GENOMIC DNA]</scope>
    <source>
        <strain evidence="3">JCM 3338</strain>
    </source>
</reference>
<evidence type="ECO:0000256" key="1">
    <source>
        <dbReference type="SAM" id="MobiDB-lite"/>
    </source>
</evidence>
<proteinExistence type="predicted"/>
<evidence type="ECO:0000313" key="3">
    <source>
        <dbReference type="Proteomes" id="UP001597402"/>
    </source>
</evidence>
<gene>
    <name evidence="2" type="ORF">ACFSHS_20740</name>
</gene>
<evidence type="ECO:0000313" key="2">
    <source>
        <dbReference type="EMBL" id="MFD2094000.1"/>
    </source>
</evidence>
<feature type="region of interest" description="Disordered" evidence="1">
    <location>
        <begin position="1"/>
        <end position="56"/>
    </location>
</feature>
<keyword evidence="3" id="KW-1185">Reference proteome</keyword>
<comment type="caution">
    <text evidence="2">The sequence shown here is derived from an EMBL/GenBank/DDBJ whole genome shotgun (WGS) entry which is preliminary data.</text>
</comment>
<organism evidence="2 3">
    <name type="scientific">Blastococcus deserti</name>
    <dbReference type="NCBI Taxonomy" id="2259033"/>
    <lineage>
        <taxon>Bacteria</taxon>
        <taxon>Bacillati</taxon>
        <taxon>Actinomycetota</taxon>
        <taxon>Actinomycetes</taxon>
        <taxon>Geodermatophilales</taxon>
        <taxon>Geodermatophilaceae</taxon>
        <taxon>Blastococcus</taxon>
    </lineage>
</organism>
<sequence>MAKHFTDETAEFAMPRIGRHAAPDTGELEPTQRFVPDFAPARPGTPAVPPRSTQAR</sequence>
<protein>
    <submittedName>
        <fullName evidence="2">Uncharacterized protein</fullName>
    </submittedName>
</protein>
<name>A0ABW4XGY9_9ACTN</name>
<dbReference type="Proteomes" id="UP001597402">
    <property type="component" value="Unassembled WGS sequence"/>
</dbReference>
<dbReference type="EMBL" id="JBHUHP010000030">
    <property type="protein sequence ID" value="MFD2094000.1"/>
    <property type="molecule type" value="Genomic_DNA"/>
</dbReference>